<reference evidence="2 3" key="1">
    <citation type="journal article" date="2011" name="Cell">
        <title>Insight into structure and assembly of the nuclear pore complex by utilizing the genome of a eukaryotic thermophile.</title>
        <authorList>
            <person name="Amlacher S."/>
            <person name="Sarges P."/>
            <person name="Flemming D."/>
            <person name="van Noort V."/>
            <person name="Kunze R."/>
            <person name="Devos D.P."/>
            <person name="Arumugam M."/>
            <person name="Bork P."/>
            <person name="Hurt E."/>
        </authorList>
    </citation>
    <scope>NUCLEOTIDE SEQUENCE [LARGE SCALE GENOMIC DNA]</scope>
    <source>
        <strain evidence="3">DSM 1495 / CBS 144.50 / IMI 039719</strain>
    </source>
</reference>
<dbReference type="STRING" id="759272.G0SFE9"/>
<protein>
    <recommendedName>
        <fullName evidence="4">Alpha-methylacyl-CoA racemase-like protein</fullName>
    </recommendedName>
</protein>
<dbReference type="EMBL" id="GL988046">
    <property type="protein sequence ID" value="EGS18165.1"/>
    <property type="molecule type" value="Genomic_DNA"/>
</dbReference>
<dbReference type="RefSeq" id="XP_006696496.1">
    <property type="nucleotide sequence ID" value="XM_006696433.1"/>
</dbReference>
<dbReference type="HOGENOM" id="CLU_033975_5_0_1"/>
<dbReference type="Gene3D" id="3.30.1540.10">
    <property type="entry name" value="formyl-coa transferase, domain 3"/>
    <property type="match status" value="1"/>
</dbReference>
<dbReference type="Gene3D" id="3.40.50.10540">
    <property type="entry name" value="Crotonobetainyl-coa:carnitine coa-transferase, domain 1"/>
    <property type="match status" value="1"/>
</dbReference>
<dbReference type="InterPro" id="IPR050509">
    <property type="entry name" value="CoA-transferase_III"/>
</dbReference>
<comment type="similarity">
    <text evidence="1">Belongs to the CoA-transferase III family.</text>
</comment>
<keyword evidence="3" id="KW-1185">Reference proteome</keyword>
<organism evidence="3">
    <name type="scientific">Chaetomium thermophilum (strain DSM 1495 / CBS 144.50 / IMI 039719)</name>
    <name type="common">Thermochaetoides thermophila</name>
    <dbReference type="NCBI Taxonomy" id="759272"/>
    <lineage>
        <taxon>Eukaryota</taxon>
        <taxon>Fungi</taxon>
        <taxon>Dikarya</taxon>
        <taxon>Ascomycota</taxon>
        <taxon>Pezizomycotina</taxon>
        <taxon>Sordariomycetes</taxon>
        <taxon>Sordariomycetidae</taxon>
        <taxon>Sordariales</taxon>
        <taxon>Chaetomiaceae</taxon>
        <taxon>Thermochaetoides</taxon>
    </lineage>
</organism>
<dbReference type="InterPro" id="IPR044855">
    <property type="entry name" value="CoA-Trfase_III_dom3_sf"/>
</dbReference>
<dbReference type="PANTHER" id="PTHR48228:SF5">
    <property type="entry name" value="ALPHA-METHYLACYL-COA RACEMASE"/>
    <property type="match status" value="1"/>
</dbReference>
<dbReference type="Pfam" id="PF02515">
    <property type="entry name" value="CoA_transf_3"/>
    <property type="match status" value="1"/>
</dbReference>
<evidence type="ECO:0000313" key="2">
    <source>
        <dbReference type="EMBL" id="EGS18165.1"/>
    </source>
</evidence>
<sequence length="402" mass="43713">MPGQPPLTGLRVLEFAGLAPGPFAGLLLADAGASVLRIDRPLSPNSPPPPAADLLTRHKRSLALNLKSPSAIKLIHQLASKADILIDPFRPGVLEKLGLGPDVLLAINPRLIYARLTGFRRDGRFAHMAGHDINYLSISGVLSLLGRKNAPPTPPANLLGDFAGGGAMLVLGILLALLERERTGKGQVVEANMVDGAGYLASFARLAKASGTPTWDRPRGENLLDSGCPYYDTYQTKDGGWMAVGALEPQFFSELLKGLGLSGQGWERMRYDRKHWPELRRVFEETFRSKTRAEWERVFEGTDACCTPVYEYDELLRDSKEKEGEQRPPVTLKETPLLAVKKGAADASQGQGPGVEGEGYVGMPLAPGEGGEEILREWLGWMRGKEYEIKDGGVLVKEKAKL</sequence>
<dbReference type="PANTHER" id="PTHR48228">
    <property type="entry name" value="SUCCINYL-COA--D-CITRAMALATE COA-TRANSFERASE"/>
    <property type="match status" value="1"/>
</dbReference>
<gene>
    <name evidence="2" type="ORF">CTHT_0061800</name>
</gene>
<dbReference type="InterPro" id="IPR023606">
    <property type="entry name" value="CoA-Trfase_III_dom_1_sf"/>
</dbReference>
<evidence type="ECO:0000313" key="3">
    <source>
        <dbReference type="Proteomes" id="UP000008066"/>
    </source>
</evidence>
<evidence type="ECO:0000256" key="1">
    <source>
        <dbReference type="ARBA" id="ARBA00008383"/>
    </source>
</evidence>
<accession>G0SFE9</accession>
<dbReference type="AlphaFoldDB" id="G0SFE9"/>
<evidence type="ECO:0008006" key="4">
    <source>
        <dbReference type="Google" id="ProtNLM"/>
    </source>
</evidence>
<dbReference type="GeneID" id="18260218"/>
<dbReference type="SUPFAM" id="SSF89796">
    <property type="entry name" value="CoA-transferase family III (CaiB/BaiF)"/>
    <property type="match status" value="1"/>
</dbReference>
<dbReference type="OMA" id="VVIDPFR"/>
<dbReference type="GO" id="GO:0003824">
    <property type="term" value="F:catalytic activity"/>
    <property type="evidence" value="ECO:0007669"/>
    <property type="project" value="InterPro"/>
</dbReference>
<dbReference type="eggNOG" id="KOG3957">
    <property type="taxonomic scope" value="Eukaryota"/>
</dbReference>
<dbReference type="InterPro" id="IPR003673">
    <property type="entry name" value="CoA-Trfase_fam_III"/>
</dbReference>
<dbReference type="Proteomes" id="UP000008066">
    <property type="component" value="Unassembled WGS sequence"/>
</dbReference>
<name>G0SFE9_CHATD</name>
<dbReference type="OrthoDB" id="16747at2759"/>
<dbReference type="KEGG" id="cthr:CTHT_0061800"/>
<proteinExistence type="inferred from homology"/>